<proteinExistence type="predicted"/>
<gene>
    <name evidence="2" type="ORF">B0T18DRAFT_437186</name>
</gene>
<sequence length="344" mass="34183">MYPKAILVAALLAVAEARFGQEGLVQNFIQALGEFGNPGEAATLGGQTTNVLLGGANACAKLVLADTIVATLGNDQAVIDAARILVAAEKNFNPFAQSIPTICDDASLPATPELRGIVPKVDPAVAGSDIANANAASSILNPFQADGLSVADVAIANGFANLTRQGSDGATSDAGAAAGNAGANAGAANNAGNNNAAVPVVCASPVTLTKVVKPAKATPAAGNNNNNAGAGVAAGGGAAGLDFGKCSPTIVFLPGLNGRKATEFTFQAADALVRTGQQEALNPNIITNRICDQLTNVCEANQAAKDACLAAKAQVEALGTRNLETANTFNAALGFGDFDATTQI</sequence>
<dbReference type="EMBL" id="JAUKUD010000003">
    <property type="protein sequence ID" value="KAK0749751.1"/>
    <property type="molecule type" value="Genomic_DNA"/>
</dbReference>
<evidence type="ECO:0008006" key="4">
    <source>
        <dbReference type="Google" id="ProtNLM"/>
    </source>
</evidence>
<feature type="signal peptide" evidence="1">
    <location>
        <begin position="1"/>
        <end position="17"/>
    </location>
</feature>
<accession>A0AA40F298</accession>
<feature type="chain" id="PRO_5041285212" description="Circumsporozoite protein" evidence="1">
    <location>
        <begin position="18"/>
        <end position="344"/>
    </location>
</feature>
<dbReference type="AlphaFoldDB" id="A0AA40F298"/>
<dbReference type="Proteomes" id="UP001172155">
    <property type="component" value="Unassembled WGS sequence"/>
</dbReference>
<evidence type="ECO:0000313" key="3">
    <source>
        <dbReference type="Proteomes" id="UP001172155"/>
    </source>
</evidence>
<evidence type="ECO:0000256" key="1">
    <source>
        <dbReference type="SAM" id="SignalP"/>
    </source>
</evidence>
<keyword evidence="3" id="KW-1185">Reference proteome</keyword>
<protein>
    <recommendedName>
        <fullName evidence="4">Circumsporozoite protein</fullName>
    </recommendedName>
</protein>
<name>A0AA40F298_9PEZI</name>
<keyword evidence="1" id="KW-0732">Signal</keyword>
<organism evidence="2 3">
    <name type="scientific">Schizothecium vesticola</name>
    <dbReference type="NCBI Taxonomy" id="314040"/>
    <lineage>
        <taxon>Eukaryota</taxon>
        <taxon>Fungi</taxon>
        <taxon>Dikarya</taxon>
        <taxon>Ascomycota</taxon>
        <taxon>Pezizomycotina</taxon>
        <taxon>Sordariomycetes</taxon>
        <taxon>Sordariomycetidae</taxon>
        <taxon>Sordariales</taxon>
        <taxon>Schizotheciaceae</taxon>
        <taxon>Schizothecium</taxon>
    </lineage>
</organism>
<reference evidence="2" key="1">
    <citation type="submission" date="2023-06" db="EMBL/GenBank/DDBJ databases">
        <title>Genome-scale phylogeny and comparative genomics of the fungal order Sordariales.</title>
        <authorList>
            <consortium name="Lawrence Berkeley National Laboratory"/>
            <person name="Hensen N."/>
            <person name="Bonometti L."/>
            <person name="Westerberg I."/>
            <person name="Brannstrom I.O."/>
            <person name="Guillou S."/>
            <person name="Cros-Aarteil S."/>
            <person name="Calhoun S."/>
            <person name="Haridas S."/>
            <person name="Kuo A."/>
            <person name="Mondo S."/>
            <person name="Pangilinan J."/>
            <person name="Riley R."/>
            <person name="LaButti K."/>
            <person name="Andreopoulos B."/>
            <person name="Lipzen A."/>
            <person name="Chen C."/>
            <person name="Yanf M."/>
            <person name="Daum C."/>
            <person name="Ng V."/>
            <person name="Clum A."/>
            <person name="Steindorff A."/>
            <person name="Ohm R."/>
            <person name="Martin F."/>
            <person name="Silar P."/>
            <person name="Natvig D."/>
            <person name="Lalanne C."/>
            <person name="Gautier V."/>
            <person name="Ament-velasquez S.L."/>
            <person name="Kruys A."/>
            <person name="Hutchinson M.I."/>
            <person name="Powell A.J."/>
            <person name="Barry K."/>
            <person name="Miller A.N."/>
            <person name="Grigoriev I.V."/>
            <person name="Debuchy R."/>
            <person name="Gladieux P."/>
            <person name="Thoren M.H."/>
            <person name="Johannesson H."/>
        </authorList>
    </citation>
    <scope>NUCLEOTIDE SEQUENCE</scope>
    <source>
        <strain evidence="2">SMH3187-1</strain>
    </source>
</reference>
<comment type="caution">
    <text evidence="2">The sequence shown here is derived from an EMBL/GenBank/DDBJ whole genome shotgun (WGS) entry which is preliminary data.</text>
</comment>
<evidence type="ECO:0000313" key="2">
    <source>
        <dbReference type="EMBL" id="KAK0749751.1"/>
    </source>
</evidence>